<organism evidence="2 3">
    <name type="scientific">Clostridium neonatale</name>
    <dbReference type="NCBI Taxonomy" id="137838"/>
    <lineage>
        <taxon>Bacteria</taxon>
        <taxon>Bacillati</taxon>
        <taxon>Bacillota</taxon>
        <taxon>Clostridia</taxon>
        <taxon>Eubacteriales</taxon>
        <taxon>Clostridiaceae</taxon>
        <taxon>Clostridium</taxon>
    </lineage>
</organism>
<gene>
    <name evidence="2" type="ORF">CQ394_01130</name>
</gene>
<dbReference type="InterPro" id="IPR046878">
    <property type="entry name" value="Big_14"/>
</dbReference>
<evidence type="ECO:0000259" key="1">
    <source>
        <dbReference type="Pfam" id="PF20251"/>
    </source>
</evidence>
<evidence type="ECO:0000313" key="2">
    <source>
        <dbReference type="EMBL" id="PEG30360.1"/>
    </source>
</evidence>
<evidence type="ECO:0000313" key="3">
    <source>
        <dbReference type="Proteomes" id="UP000220840"/>
    </source>
</evidence>
<sequence length="84" mass="9873">MLSCEEYYEVYKFENDKGNLLEFSDETYFTDLAYEIGPKEINGNKCKLDIIKDFEDFTAGKYKIVKEVSNKIGYRTLVAEFEID</sequence>
<comment type="caution">
    <text evidence="2">The sequence shown here is derived from an EMBL/GenBank/DDBJ whole genome shotgun (WGS) entry which is preliminary data.</text>
</comment>
<keyword evidence="3" id="KW-1185">Reference proteome</keyword>
<feature type="domain" description="Bacterial Ig-like" evidence="1">
    <location>
        <begin position="2"/>
        <end position="81"/>
    </location>
</feature>
<dbReference type="AlphaFoldDB" id="A0A2A7MFM9"/>
<dbReference type="Proteomes" id="UP000220840">
    <property type="component" value="Unassembled WGS sequence"/>
</dbReference>
<accession>A0A2A7MFM9</accession>
<dbReference type="OrthoDB" id="1887381at2"/>
<dbReference type="EMBL" id="PDCJ01000001">
    <property type="protein sequence ID" value="PEG30360.1"/>
    <property type="molecule type" value="Genomic_DNA"/>
</dbReference>
<dbReference type="STRING" id="137838.GCA_001458595_01667"/>
<dbReference type="RefSeq" id="WP_058294532.1">
    <property type="nucleotide sequence ID" value="NZ_CAMRXJ010000033.1"/>
</dbReference>
<dbReference type="Pfam" id="PF20251">
    <property type="entry name" value="Big_14"/>
    <property type="match status" value="1"/>
</dbReference>
<name>A0A2A7MFM9_9CLOT</name>
<protein>
    <recommendedName>
        <fullName evidence="1">Bacterial Ig-like domain-containing protein</fullName>
    </recommendedName>
</protein>
<reference evidence="2 3" key="1">
    <citation type="submission" date="2017-10" db="EMBL/GenBank/DDBJ databases">
        <title>Effective Description of Clostridium neonatale sp. nov. linked to necrotizing enterocolitis in neonates and a clarification of species assignable to the genus Clostridium (Prazmowski 1880) emend. Lawson and Rainey 2016.</title>
        <authorList>
            <person name="Bernard K."/>
            <person name="Burdz T."/>
            <person name="Wiebe D."/>
            <person name="Balcewich B."/>
            <person name="Alfa M."/>
            <person name="Bernier A.-M."/>
        </authorList>
    </citation>
    <scope>NUCLEOTIDE SEQUENCE [LARGE SCALE GENOMIC DNA]</scope>
    <source>
        <strain evidence="2 3">LCDC99A005</strain>
    </source>
</reference>
<proteinExistence type="predicted"/>